<accession>A0ABR0J3M4</accession>
<comment type="caution">
    <text evidence="7">The sequence shown here is derived from an EMBL/GenBank/DDBJ whole genome shotgun (WGS) entry which is preliminary data.</text>
</comment>
<evidence type="ECO:0000256" key="1">
    <source>
        <dbReference type="ARBA" id="ARBA00004141"/>
    </source>
</evidence>
<dbReference type="EMBL" id="JAVRRF010000023">
    <property type="protein sequence ID" value="KAK5054279.1"/>
    <property type="molecule type" value="Genomic_DNA"/>
</dbReference>
<protein>
    <recommendedName>
        <fullName evidence="9">Amino acid permease/ SLC12A domain-containing protein</fullName>
    </recommendedName>
</protein>
<proteinExistence type="predicted"/>
<evidence type="ECO:0000256" key="2">
    <source>
        <dbReference type="ARBA" id="ARBA00022448"/>
    </source>
</evidence>
<evidence type="ECO:0000313" key="7">
    <source>
        <dbReference type="EMBL" id="KAK5054279.1"/>
    </source>
</evidence>
<evidence type="ECO:0008006" key="9">
    <source>
        <dbReference type="Google" id="ProtNLM"/>
    </source>
</evidence>
<keyword evidence="2" id="KW-0813">Transport</keyword>
<dbReference type="Proteomes" id="UP001345691">
    <property type="component" value="Unassembled WGS sequence"/>
</dbReference>
<reference evidence="7 8" key="1">
    <citation type="submission" date="2023-08" db="EMBL/GenBank/DDBJ databases">
        <title>Black Yeasts Isolated from many extreme environments.</title>
        <authorList>
            <person name="Coleine C."/>
            <person name="Stajich J.E."/>
            <person name="Selbmann L."/>
        </authorList>
    </citation>
    <scope>NUCLEOTIDE SEQUENCE [LARGE SCALE GENOMIC DNA]</scope>
    <source>
        <strain evidence="7 8">CCFEE 6328</strain>
    </source>
</reference>
<keyword evidence="8" id="KW-1185">Reference proteome</keyword>
<evidence type="ECO:0000313" key="8">
    <source>
        <dbReference type="Proteomes" id="UP001345691"/>
    </source>
</evidence>
<organism evidence="7 8">
    <name type="scientific">Exophiala sideris</name>
    <dbReference type="NCBI Taxonomy" id="1016849"/>
    <lineage>
        <taxon>Eukaryota</taxon>
        <taxon>Fungi</taxon>
        <taxon>Dikarya</taxon>
        <taxon>Ascomycota</taxon>
        <taxon>Pezizomycotina</taxon>
        <taxon>Eurotiomycetes</taxon>
        <taxon>Chaetothyriomycetidae</taxon>
        <taxon>Chaetothyriales</taxon>
        <taxon>Herpotrichiellaceae</taxon>
        <taxon>Exophiala</taxon>
    </lineage>
</organism>
<sequence>MHDKAADEVQVHTPVDSERGTLKDVTNDALQLASLGHTEELERNFSLFALIGLGFVCSGSWSGVAQSLVAGVNSGGPAVLVYGAYVFTDKILSGDEA</sequence>
<name>A0ABR0J3M4_9EURO</name>
<evidence type="ECO:0000256" key="3">
    <source>
        <dbReference type="ARBA" id="ARBA00022692"/>
    </source>
</evidence>
<evidence type="ECO:0000256" key="5">
    <source>
        <dbReference type="ARBA" id="ARBA00023136"/>
    </source>
</evidence>
<evidence type="ECO:0000256" key="6">
    <source>
        <dbReference type="SAM" id="MobiDB-lite"/>
    </source>
</evidence>
<keyword evidence="3" id="KW-0812">Transmembrane</keyword>
<feature type="region of interest" description="Disordered" evidence="6">
    <location>
        <begin position="1"/>
        <end position="20"/>
    </location>
</feature>
<keyword evidence="4" id="KW-1133">Transmembrane helix</keyword>
<evidence type="ECO:0000256" key="4">
    <source>
        <dbReference type="ARBA" id="ARBA00022989"/>
    </source>
</evidence>
<gene>
    <name evidence="7" type="ORF">LTR69_008894</name>
</gene>
<dbReference type="PANTHER" id="PTHR45649:SF7">
    <property type="entry name" value="CHOLINE TRANSPORT PROTEIN"/>
    <property type="match status" value="1"/>
</dbReference>
<comment type="subcellular location">
    <subcellularLocation>
        <location evidence="1">Membrane</location>
        <topology evidence="1">Multi-pass membrane protein</topology>
    </subcellularLocation>
</comment>
<keyword evidence="5" id="KW-0472">Membrane</keyword>
<dbReference type="PANTHER" id="PTHR45649">
    <property type="entry name" value="AMINO-ACID PERMEASE BAT1"/>
    <property type="match status" value="1"/>
</dbReference>